<keyword evidence="1" id="KW-1133">Transmembrane helix</keyword>
<proteinExistence type="predicted"/>
<comment type="caution">
    <text evidence="2">The sequence shown here is derived from an EMBL/GenBank/DDBJ whole genome shotgun (WGS) entry which is preliminary data.</text>
</comment>
<keyword evidence="1" id="KW-0472">Membrane</keyword>
<dbReference type="Proteomes" id="UP001144396">
    <property type="component" value="Unassembled WGS sequence"/>
</dbReference>
<protein>
    <submittedName>
        <fullName evidence="2">Uncharacterized protein</fullName>
    </submittedName>
</protein>
<sequence>MVDVTVSLAIALAAASVTLGALAHAALCPYLTRTTRHRALMLQAAAPVVGSICWLCYGAVLHARVQWAVFAMTRWARLGA</sequence>
<dbReference type="AlphaFoldDB" id="A0A9W6FMW8"/>
<dbReference type="RefSeq" id="WP_281882336.1">
    <property type="nucleotide sequence ID" value="NZ_BSDP01000001.1"/>
</dbReference>
<keyword evidence="1" id="KW-0812">Transmembrane</keyword>
<accession>A0A9W6FMW8</accession>
<reference evidence="2" key="1">
    <citation type="submission" date="2022-12" db="EMBL/GenBank/DDBJ databases">
        <title>Reference genome sequencing for broad-spectrum identification of bacterial and archaeal isolates by mass spectrometry.</title>
        <authorList>
            <person name="Sekiguchi Y."/>
            <person name="Tourlousse D.M."/>
        </authorList>
    </citation>
    <scope>NUCLEOTIDE SEQUENCE</scope>
    <source>
        <strain evidence="2">14</strain>
    </source>
</reference>
<feature type="transmembrane region" description="Helical" evidence="1">
    <location>
        <begin position="41"/>
        <end position="63"/>
    </location>
</feature>
<keyword evidence="3" id="KW-1185">Reference proteome</keyword>
<gene>
    <name evidence="2" type="ORF">ARHIZOSPH14_05810</name>
</gene>
<evidence type="ECO:0000313" key="2">
    <source>
        <dbReference type="EMBL" id="GLI26339.1"/>
    </source>
</evidence>
<evidence type="ECO:0000313" key="3">
    <source>
        <dbReference type="Proteomes" id="UP001144396"/>
    </source>
</evidence>
<organism evidence="2 3">
    <name type="scientific">Agromyces rhizosphaerae</name>
    <dbReference type="NCBI Taxonomy" id="88374"/>
    <lineage>
        <taxon>Bacteria</taxon>
        <taxon>Bacillati</taxon>
        <taxon>Actinomycetota</taxon>
        <taxon>Actinomycetes</taxon>
        <taxon>Micrococcales</taxon>
        <taxon>Microbacteriaceae</taxon>
        <taxon>Agromyces</taxon>
    </lineage>
</organism>
<dbReference type="EMBL" id="BSDP01000001">
    <property type="protein sequence ID" value="GLI26339.1"/>
    <property type="molecule type" value="Genomic_DNA"/>
</dbReference>
<name>A0A9W6FMW8_9MICO</name>
<evidence type="ECO:0000256" key="1">
    <source>
        <dbReference type="SAM" id="Phobius"/>
    </source>
</evidence>